<dbReference type="InterPro" id="IPR014567">
    <property type="entry name" value="UCP031900"/>
</dbReference>
<gene>
    <name evidence="3" type="ORF">FJQ54_09330</name>
</gene>
<reference evidence="3 4" key="1">
    <citation type="submission" date="2019-06" db="EMBL/GenBank/DDBJ databases">
        <authorList>
            <person name="Lee I."/>
            <person name="Jang G.I."/>
            <person name="Hwang C.Y."/>
        </authorList>
    </citation>
    <scope>NUCLEOTIDE SEQUENCE [LARGE SCALE GENOMIC DNA]</scope>
    <source>
        <strain evidence="3 4">PAMC 28131</strain>
    </source>
</reference>
<dbReference type="OrthoDB" id="9798693at2"/>
<dbReference type="PIRSF" id="PIRSF031900">
    <property type="entry name" value="UCP031900"/>
    <property type="match status" value="1"/>
</dbReference>
<protein>
    <recommendedName>
        <fullName evidence="2">Phytase-like domain-containing protein</fullName>
    </recommendedName>
</protein>
<proteinExistence type="predicted"/>
<feature type="domain" description="Phytase-like" evidence="2">
    <location>
        <begin position="73"/>
        <end position="327"/>
    </location>
</feature>
<dbReference type="RefSeq" id="WP_140928147.1">
    <property type="nucleotide sequence ID" value="NZ_VFSU01000024.1"/>
</dbReference>
<evidence type="ECO:0000259" key="2">
    <source>
        <dbReference type="Pfam" id="PF13449"/>
    </source>
</evidence>
<accession>A0A501XKY9</accession>
<dbReference type="EMBL" id="VFSU01000024">
    <property type="protein sequence ID" value="TPE61089.1"/>
    <property type="molecule type" value="Genomic_DNA"/>
</dbReference>
<keyword evidence="4" id="KW-1185">Reference proteome</keyword>
<name>A0A501XKY9_9SPHN</name>
<evidence type="ECO:0000313" key="3">
    <source>
        <dbReference type="EMBL" id="TPE61089.1"/>
    </source>
</evidence>
<dbReference type="AlphaFoldDB" id="A0A501XKY9"/>
<organism evidence="3 4">
    <name type="scientific">Sandaracinobacter neustonicus</name>
    <dbReference type="NCBI Taxonomy" id="1715348"/>
    <lineage>
        <taxon>Bacteria</taxon>
        <taxon>Pseudomonadati</taxon>
        <taxon>Pseudomonadota</taxon>
        <taxon>Alphaproteobacteria</taxon>
        <taxon>Sphingomonadales</taxon>
        <taxon>Sphingosinicellaceae</taxon>
        <taxon>Sandaracinobacter</taxon>
    </lineage>
</organism>
<comment type="caution">
    <text evidence="3">The sequence shown here is derived from an EMBL/GenBank/DDBJ whole genome shotgun (WGS) entry which is preliminary data.</text>
</comment>
<evidence type="ECO:0000313" key="4">
    <source>
        <dbReference type="Proteomes" id="UP000319897"/>
    </source>
</evidence>
<evidence type="ECO:0000256" key="1">
    <source>
        <dbReference type="SAM" id="MobiDB-lite"/>
    </source>
</evidence>
<dbReference type="Pfam" id="PF13449">
    <property type="entry name" value="Phytase-like"/>
    <property type="match status" value="1"/>
</dbReference>
<feature type="region of interest" description="Disordered" evidence="1">
    <location>
        <begin position="121"/>
        <end position="140"/>
    </location>
</feature>
<dbReference type="InterPro" id="IPR027372">
    <property type="entry name" value="Phytase-like_dom"/>
</dbReference>
<sequence>MTRIRRAIPSAAAIAAGAVLGVYFAGPALGAGPVTPIEVQAKAIPLSNADPAQDRVGRLRYMGGLVLSANNMRFGGISDMLWEPECNRLLAVTDAGSWVILEPREQDGRLTGVSAGWIAPIKGPDGMPPVTKSGADAEGVTRTTDGRTWVSYEQAHRLERFADVSGCRPESLDSTPDRRWVLPAMAGWPENGGAEAIAADNGRVVILAEEVSGPGGGILGLSADPEAGVQQFGWQAPKGYAPTAIGRLDDGADGFVVLHRRFTPIEGVSAVISQGRIPADPAKLPELVQSTELARLRPPLNVDNMEALAIRKEGERRYLYIMSDNNFNALQRTLLLKFELLPEADAKP</sequence>
<dbReference type="Proteomes" id="UP000319897">
    <property type="component" value="Unassembled WGS sequence"/>
</dbReference>